<dbReference type="KEGG" id="ccun:CCUN_1499"/>
<feature type="region of interest" description="Involved in Mg(2+) ion dislocation from EF-Tu" evidence="5">
    <location>
        <begin position="82"/>
        <end position="85"/>
    </location>
</feature>
<evidence type="ECO:0000256" key="3">
    <source>
        <dbReference type="ARBA" id="ARBA00022768"/>
    </source>
</evidence>
<sequence length="358" mass="40132">MAEISAAMVKELRESTGAGMMDCKNALKETEGNFEKAVQLLREKGLGKAAKKADRLAAEGLVSVKISEDYKSATVSEINSETDFVAKNEQFIALTQDTTAHIQNKSLQNVEELHSSVINGVKFEEYLKSQIATIGENLVVRRFATLKAGDRGVVNGYIHTNGRVGVIIAAACENDEVAQKARGFLKQLCMHIAAMKPLFLSYKELDMDFIENEYKALVAELQKENEERRRLKDPNKPEHKIPQFASRKQLNDEILKKVEEEIKAELKAQNKPEKIWNNIIPGKLNSFIADNSQLDSKLTLMGQFYVMDDKKTIEQVIAEKEKEYGGKIEIVEFIRFEVGEGLEKKSEDFAAEVAAQIG</sequence>
<dbReference type="STRING" id="1121267.CCUN_1499"/>
<evidence type="ECO:0000256" key="4">
    <source>
        <dbReference type="ARBA" id="ARBA00022917"/>
    </source>
</evidence>
<keyword evidence="5" id="KW-0963">Cytoplasm</keyword>
<comment type="function">
    <text evidence="5 6">Associates with the EF-Tu.GDP complex and induces the exchange of GDP to GTP. It remains bound to the aminoacyl-tRNA.EF-Tu.GTP complex up to the GTP hydrolysis stage on the ribosome.</text>
</comment>
<comment type="subcellular location">
    <subcellularLocation>
        <location evidence="5 7">Cytoplasm</location>
    </subcellularLocation>
</comment>
<feature type="domain" description="Translation elongation factor EFTs/EF1B dimerisation" evidence="8">
    <location>
        <begin position="73"/>
        <end position="225"/>
    </location>
</feature>
<dbReference type="PROSITE" id="PS01126">
    <property type="entry name" value="EF_TS_1"/>
    <property type="match status" value="1"/>
</dbReference>
<accession>A0A1W6BYC7</accession>
<protein>
    <recommendedName>
        <fullName evidence="2 5">Elongation factor Ts</fullName>
        <shortName evidence="5">EF-Ts</shortName>
    </recommendedName>
</protein>
<proteinExistence type="inferred from homology"/>
<dbReference type="SUPFAM" id="SSF46934">
    <property type="entry name" value="UBA-like"/>
    <property type="match status" value="1"/>
</dbReference>
<evidence type="ECO:0000259" key="8">
    <source>
        <dbReference type="Pfam" id="PF00889"/>
    </source>
</evidence>
<dbReference type="Gene3D" id="1.10.286.20">
    <property type="match status" value="2"/>
</dbReference>
<evidence type="ECO:0000256" key="7">
    <source>
        <dbReference type="RuleBase" id="RU000643"/>
    </source>
</evidence>
<dbReference type="CDD" id="cd14275">
    <property type="entry name" value="UBA_EF-Ts"/>
    <property type="match status" value="1"/>
</dbReference>
<name>A0A1W6BYC7_9BACT</name>
<dbReference type="Gene3D" id="3.30.479.20">
    <property type="entry name" value="Elongation factor Ts, dimerisation domain"/>
    <property type="match status" value="3"/>
</dbReference>
<gene>
    <name evidence="5 9" type="primary">tsf</name>
    <name evidence="9" type="ORF">CCUN_1499</name>
</gene>
<dbReference type="InterPro" id="IPR018101">
    <property type="entry name" value="Transl_elong_Ts_CS"/>
</dbReference>
<dbReference type="SUPFAM" id="SSF54713">
    <property type="entry name" value="Elongation factor Ts (EF-Ts), dimerisation domain"/>
    <property type="match status" value="2"/>
</dbReference>
<evidence type="ECO:0000256" key="1">
    <source>
        <dbReference type="ARBA" id="ARBA00005532"/>
    </source>
</evidence>
<evidence type="ECO:0000313" key="9">
    <source>
        <dbReference type="EMBL" id="ARJ57084.1"/>
    </source>
</evidence>
<organism evidence="9 10">
    <name type="scientific">Campylobacter cuniculorum DSM 23162 = LMG 24588</name>
    <dbReference type="NCBI Taxonomy" id="1121267"/>
    <lineage>
        <taxon>Bacteria</taxon>
        <taxon>Pseudomonadati</taxon>
        <taxon>Campylobacterota</taxon>
        <taxon>Epsilonproteobacteria</taxon>
        <taxon>Campylobacterales</taxon>
        <taxon>Campylobacteraceae</taxon>
        <taxon>Campylobacter</taxon>
    </lineage>
</organism>
<dbReference type="InterPro" id="IPR009060">
    <property type="entry name" value="UBA-like_sf"/>
</dbReference>
<dbReference type="InterPro" id="IPR036402">
    <property type="entry name" value="EF-Ts_dimer_sf"/>
</dbReference>
<reference evidence="9 10" key="1">
    <citation type="submission" date="2017-04" db="EMBL/GenBank/DDBJ databases">
        <title>Complete genome sequence of the Campylobacter cuniculorum type strain LMG24588.</title>
        <authorList>
            <person name="Miller W.G."/>
            <person name="Yee E."/>
            <person name="Revez J."/>
            <person name="Bono J.L."/>
            <person name="Rossi M."/>
        </authorList>
    </citation>
    <scope>NUCLEOTIDE SEQUENCE [LARGE SCALE GENOMIC DNA]</scope>
    <source>
        <strain evidence="9 10">LMG 24588</strain>
    </source>
</reference>
<feature type="domain" description="Translation elongation factor EFTs/EF1B dimerisation" evidence="8">
    <location>
        <begin position="242"/>
        <end position="340"/>
    </location>
</feature>
<dbReference type="EMBL" id="CP020867">
    <property type="protein sequence ID" value="ARJ57084.1"/>
    <property type="molecule type" value="Genomic_DNA"/>
</dbReference>
<comment type="similarity">
    <text evidence="1 5 6">Belongs to the EF-Ts family.</text>
</comment>
<dbReference type="eggNOG" id="COG0264">
    <property type="taxonomic scope" value="Bacteria"/>
</dbReference>
<dbReference type="InterPro" id="IPR014039">
    <property type="entry name" value="Transl_elong_EFTs/EF1B_dimer"/>
</dbReference>
<keyword evidence="3 5" id="KW-0251">Elongation factor</keyword>
<evidence type="ECO:0000256" key="6">
    <source>
        <dbReference type="RuleBase" id="RU000642"/>
    </source>
</evidence>
<evidence type="ECO:0000256" key="2">
    <source>
        <dbReference type="ARBA" id="ARBA00016956"/>
    </source>
</evidence>
<evidence type="ECO:0000313" key="10">
    <source>
        <dbReference type="Proteomes" id="UP000192902"/>
    </source>
</evidence>
<dbReference type="PROSITE" id="PS01127">
    <property type="entry name" value="EF_TS_2"/>
    <property type="match status" value="1"/>
</dbReference>
<keyword evidence="4 5" id="KW-0648">Protein biosynthesis</keyword>
<dbReference type="AlphaFoldDB" id="A0A1W6BYC7"/>
<dbReference type="PANTHER" id="PTHR11741:SF0">
    <property type="entry name" value="ELONGATION FACTOR TS, MITOCHONDRIAL"/>
    <property type="match status" value="1"/>
</dbReference>
<dbReference type="HAMAP" id="MF_00050">
    <property type="entry name" value="EF_Ts"/>
    <property type="match status" value="1"/>
</dbReference>
<dbReference type="FunFam" id="1.10.8.10:FF:000001">
    <property type="entry name" value="Elongation factor Ts"/>
    <property type="match status" value="1"/>
</dbReference>
<dbReference type="GO" id="GO:0005737">
    <property type="term" value="C:cytoplasm"/>
    <property type="evidence" value="ECO:0007669"/>
    <property type="project" value="UniProtKB-SubCell"/>
</dbReference>
<dbReference type="GO" id="GO:0003746">
    <property type="term" value="F:translation elongation factor activity"/>
    <property type="evidence" value="ECO:0007669"/>
    <property type="project" value="UniProtKB-UniRule"/>
</dbReference>
<dbReference type="Proteomes" id="UP000192902">
    <property type="component" value="Chromosome"/>
</dbReference>
<evidence type="ECO:0000256" key="5">
    <source>
        <dbReference type="HAMAP-Rule" id="MF_00050"/>
    </source>
</evidence>
<dbReference type="InterPro" id="IPR001816">
    <property type="entry name" value="Transl_elong_EFTs/EF1B"/>
</dbReference>
<dbReference type="Gene3D" id="1.10.8.10">
    <property type="entry name" value="DNA helicase RuvA subunit, C-terminal domain"/>
    <property type="match status" value="1"/>
</dbReference>
<dbReference type="OrthoDB" id="9808348at2"/>
<dbReference type="NCBIfam" id="TIGR00116">
    <property type="entry name" value="tsf"/>
    <property type="match status" value="1"/>
</dbReference>
<dbReference type="RefSeq" id="WP_027305130.1">
    <property type="nucleotide sequence ID" value="NZ_CP020867.1"/>
</dbReference>
<dbReference type="PANTHER" id="PTHR11741">
    <property type="entry name" value="ELONGATION FACTOR TS"/>
    <property type="match status" value="1"/>
</dbReference>
<dbReference type="Pfam" id="PF00889">
    <property type="entry name" value="EF_TS"/>
    <property type="match status" value="2"/>
</dbReference>